<name>A0A8C6ESJ5_MARMA</name>
<accession>A0A8C6ESJ5</accession>
<evidence type="ECO:0000313" key="6">
    <source>
        <dbReference type="Ensembl" id="ENSMMMP00000011700.1"/>
    </source>
</evidence>
<dbReference type="InterPro" id="IPR006789">
    <property type="entry name" value="ARPC5"/>
</dbReference>
<evidence type="ECO:0000256" key="1">
    <source>
        <dbReference type="ARBA" id="ARBA00004245"/>
    </source>
</evidence>
<dbReference type="InterPro" id="IPR036743">
    <property type="entry name" value="ARPC5_sf"/>
</dbReference>
<dbReference type="GeneTree" id="ENSGT00940000154654"/>
<gene>
    <name evidence="6" type="primary">LOC107134690</name>
</gene>
<comment type="subcellular location">
    <subcellularLocation>
        <location evidence="1">Cytoplasm</location>
        <location evidence="1">Cytoskeleton</location>
    </subcellularLocation>
</comment>
<dbReference type="GO" id="GO:0005885">
    <property type="term" value="C:Arp2/3 protein complex"/>
    <property type="evidence" value="ECO:0007669"/>
    <property type="project" value="InterPro"/>
</dbReference>
<evidence type="ECO:0000313" key="7">
    <source>
        <dbReference type="Proteomes" id="UP000694407"/>
    </source>
</evidence>
<proteinExistence type="inferred from homology"/>
<sequence>MSKNTVSSARFRKVDVDEYDENKFVDEEDGGDGQAGPDEGEVDSCLRQKHDSCSPGSSEKSPYQHQESGGEGESQPHTVISTDTLLFLKKKKML</sequence>
<dbReference type="Gene3D" id="1.25.40.190">
    <property type="entry name" value="Actin-related protein 2/3 complex subunit 5"/>
    <property type="match status" value="1"/>
</dbReference>
<protein>
    <submittedName>
        <fullName evidence="6">Actin-related protein 2/3 complex subunit 5</fullName>
    </submittedName>
</protein>
<dbReference type="SUPFAM" id="SSF69103">
    <property type="entry name" value="Arp2/3 complex 16 kDa subunit ARPC5"/>
    <property type="match status" value="1"/>
</dbReference>
<evidence type="ECO:0000256" key="5">
    <source>
        <dbReference type="SAM" id="MobiDB-lite"/>
    </source>
</evidence>
<dbReference type="GO" id="GO:0034314">
    <property type="term" value="P:Arp2/3 complex-mediated actin nucleation"/>
    <property type="evidence" value="ECO:0007669"/>
    <property type="project" value="InterPro"/>
</dbReference>
<evidence type="ECO:0000256" key="2">
    <source>
        <dbReference type="ARBA" id="ARBA00006084"/>
    </source>
</evidence>
<reference evidence="6" key="2">
    <citation type="submission" date="2025-09" db="UniProtKB">
        <authorList>
            <consortium name="Ensembl"/>
        </authorList>
    </citation>
    <scope>IDENTIFICATION</scope>
</reference>
<organism evidence="6 7">
    <name type="scientific">Marmota marmota marmota</name>
    <name type="common">Alpine marmot</name>
    <dbReference type="NCBI Taxonomy" id="9994"/>
    <lineage>
        <taxon>Eukaryota</taxon>
        <taxon>Metazoa</taxon>
        <taxon>Chordata</taxon>
        <taxon>Craniata</taxon>
        <taxon>Vertebrata</taxon>
        <taxon>Euteleostomi</taxon>
        <taxon>Mammalia</taxon>
        <taxon>Eutheria</taxon>
        <taxon>Euarchontoglires</taxon>
        <taxon>Glires</taxon>
        <taxon>Rodentia</taxon>
        <taxon>Sciuromorpha</taxon>
        <taxon>Sciuridae</taxon>
        <taxon>Xerinae</taxon>
        <taxon>Marmotini</taxon>
        <taxon>Marmota</taxon>
    </lineage>
</organism>
<dbReference type="Ensembl" id="ENSMMMT00000013361.1">
    <property type="protein sequence ID" value="ENSMMMP00000011700.1"/>
    <property type="gene ID" value="ENSMMMG00000010475.1"/>
</dbReference>
<reference evidence="6" key="1">
    <citation type="submission" date="2025-08" db="UniProtKB">
        <authorList>
            <consortium name="Ensembl"/>
        </authorList>
    </citation>
    <scope>IDENTIFICATION</scope>
</reference>
<dbReference type="AlphaFoldDB" id="A0A8C6ESJ5"/>
<dbReference type="PANTHER" id="PTHR12644">
    <property type="entry name" value="ARP2/3 COMPLEX 16 KD SUBUNIT P16-ARC"/>
    <property type="match status" value="1"/>
</dbReference>
<feature type="region of interest" description="Disordered" evidence="5">
    <location>
        <begin position="17"/>
        <end position="83"/>
    </location>
</feature>
<dbReference type="Proteomes" id="UP000694407">
    <property type="component" value="Unplaced"/>
</dbReference>
<evidence type="ECO:0000256" key="4">
    <source>
        <dbReference type="ARBA" id="ARBA00023212"/>
    </source>
</evidence>
<evidence type="ECO:0000256" key="3">
    <source>
        <dbReference type="ARBA" id="ARBA00022490"/>
    </source>
</evidence>
<keyword evidence="4" id="KW-0206">Cytoskeleton</keyword>
<keyword evidence="7" id="KW-1185">Reference proteome</keyword>
<comment type="similarity">
    <text evidence="2">Belongs to the ARPC5 family.</text>
</comment>
<keyword evidence="3" id="KW-0963">Cytoplasm</keyword>
<feature type="compositionally biased region" description="Polar residues" evidence="5">
    <location>
        <begin position="54"/>
        <end position="67"/>
    </location>
</feature>
<dbReference type="GO" id="GO:0030833">
    <property type="term" value="P:regulation of actin filament polymerization"/>
    <property type="evidence" value="ECO:0007669"/>
    <property type="project" value="InterPro"/>
</dbReference>